<comment type="subcellular location">
    <subcellularLocation>
        <location evidence="1">Membrane</location>
        <topology evidence="1">Multi-pass membrane protein</topology>
    </subcellularLocation>
</comment>
<keyword evidence="4 5" id="KW-0472">Membrane</keyword>
<dbReference type="SUPFAM" id="SSF103473">
    <property type="entry name" value="MFS general substrate transporter"/>
    <property type="match status" value="1"/>
</dbReference>
<feature type="transmembrane region" description="Helical" evidence="5">
    <location>
        <begin position="105"/>
        <end position="126"/>
    </location>
</feature>
<feature type="domain" description="Major facilitator superfamily (MFS) profile" evidence="6">
    <location>
        <begin position="50"/>
        <end position="484"/>
    </location>
</feature>
<feature type="transmembrane region" description="Helical" evidence="5">
    <location>
        <begin position="226"/>
        <end position="245"/>
    </location>
</feature>
<dbReference type="InterPro" id="IPR005828">
    <property type="entry name" value="MFS_sugar_transport-like"/>
</dbReference>
<dbReference type="Gene3D" id="1.20.1250.20">
    <property type="entry name" value="MFS general substrate transporter like domains"/>
    <property type="match status" value="1"/>
</dbReference>
<feature type="transmembrane region" description="Helical" evidence="5">
    <location>
        <begin position="403"/>
        <end position="424"/>
    </location>
</feature>
<keyword evidence="2 5" id="KW-0812">Transmembrane</keyword>
<dbReference type="EMBL" id="KE344035">
    <property type="protein sequence ID" value="EXB51244.1"/>
    <property type="molecule type" value="Genomic_DNA"/>
</dbReference>
<evidence type="ECO:0000256" key="3">
    <source>
        <dbReference type="ARBA" id="ARBA00022989"/>
    </source>
</evidence>
<dbReference type="Proteomes" id="UP000030645">
    <property type="component" value="Unassembled WGS sequence"/>
</dbReference>
<evidence type="ECO:0000313" key="8">
    <source>
        <dbReference type="Proteomes" id="UP000030645"/>
    </source>
</evidence>
<dbReference type="GO" id="GO:0016020">
    <property type="term" value="C:membrane"/>
    <property type="evidence" value="ECO:0007669"/>
    <property type="project" value="UniProtKB-SubCell"/>
</dbReference>
<evidence type="ECO:0000259" key="6">
    <source>
        <dbReference type="PROSITE" id="PS50850"/>
    </source>
</evidence>
<dbReference type="eggNOG" id="KOG0255">
    <property type="taxonomic scope" value="Eukaryota"/>
</dbReference>
<protein>
    <submittedName>
        <fullName evidence="7">Organic cation/carnitine transporter 3</fullName>
    </submittedName>
</protein>
<keyword evidence="8" id="KW-1185">Reference proteome</keyword>
<feature type="transmembrane region" description="Helical" evidence="5">
    <location>
        <begin position="167"/>
        <end position="189"/>
    </location>
</feature>
<feature type="transmembrane region" description="Helical" evidence="5">
    <location>
        <begin position="373"/>
        <end position="391"/>
    </location>
</feature>
<evidence type="ECO:0000256" key="1">
    <source>
        <dbReference type="ARBA" id="ARBA00004141"/>
    </source>
</evidence>
<dbReference type="InterPro" id="IPR020846">
    <property type="entry name" value="MFS_dom"/>
</dbReference>
<feature type="transmembrane region" description="Helical" evidence="5">
    <location>
        <begin position="343"/>
        <end position="364"/>
    </location>
</feature>
<evidence type="ECO:0000256" key="2">
    <source>
        <dbReference type="ARBA" id="ARBA00022692"/>
    </source>
</evidence>
<dbReference type="Pfam" id="PF00083">
    <property type="entry name" value="Sugar_tr"/>
    <property type="match status" value="1"/>
</dbReference>
<reference evidence="8" key="1">
    <citation type="submission" date="2013-01" db="EMBL/GenBank/DDBJ databases">
        <title>Draft Genome Sequence of a Mulberry Tree, Morus notabilis C.K. Schneid.</title>
        <authorList>
            <person name="He N."/>
            <person name="Zhao S."/>
        </authorList>
    </citation>
    <scope>NUCLEOTIDE SEQUENCE</scope>
</reference>
<dbReference type="PROSITE" id="PS50850">
    <property type="entry name" value="MFS"/>
    <property type="match status" value="1"/>
</dbReference>
<name>W9RD30_9ROSA</name>
<feature type="transmembrane region" description="Helical" evidence="5">
    <location>
        <begin position="436"/>
        <end position="453"/>
    </location>
</feature>
<evidence type="ECO:0000313" key="7">
    <source>
        <dbReference type="EMBL" id="EXB51244.1"/>
    </source>
</evidence>
<proteinExistence type="predicted"/>
<sequence length="505" mass="55603">MADSTPFLSQPKSDDSEVPLLDQHFRNAHSLDSIIEKCIGDKFSWTQFLQAIAVSLAWYFDAQQAFISVFADAQPKWHCNTTQPNQLSIDNSSVSEWALECAGSFVAGLPASAFFVGCLLGGLVLTTLADSLLGRKNMLFLSCLAMALSTLSTAFSPNVWVYSALRFLTGFSRATIGTCALVLSTELVAKQWRGQVGVISFIFFALGFLSLPAIAYSNRGSSWRNLYIWTSVPTIFYCVVIRFVVRESPRWLFVQGRAEDAIATLKGLSQTNHHEILTMKYFSSMPLGEDRTPNVSLYSAIKILVEKKWCFRRLLAVMTIGFGIGMVYYGMPLALGDLSFNLYLSVTFNALSELPSSLVTYLVVGKMNRKSSLLLFSIISGIFSLMCVLKGRAWTRLQIGFEIVSFFSACTADNILLLFTVELFPTCVRNSALSMVRQALVFGGVFGPLLAAAGKRNGLLSYGVFGVVIACLSLFAVYLPETRGRALCDTIDEEEHKLDDKAGDV</sequence>
<dbReference type="STRING" id="981085.W9RD30"/>
<accession>W9RD30</accession>
<dbReference type="GO" id="GO:0022857">
    <property type="term" value="F:transmembrane transporter activity"/>
    <property type="evidence" value="ECO:0007669"/>
    <property type="project" value="InterPro"/>
</dbReference>
<keyword evidence="3 5" id="KW-1133">Transmembrane helix</keyword>
<feature type="transmembrane region" description="Helical" evidence="5">
    <location>
        <begin position="459"/>
        <end position="479"/>
    </location>
</feature>
<feature type="transmembrane region" description="Helical" evidence="5">
    <location>
        <begin position="196"/>
        <end position="214"/>
    </location>
</feature>
<gene>
    <name evidence="7" type="ORF">L484_019237</name>
</gene>
<evidence type="ECO:0000256" key="4">
    <source>
        <dbReference type="ARBA" id="ARBA00023136"/>
    </source>
</evidence>
<evidence type="ECO:0000256" key="5">
    <source>
        <dbReference type="SAM" id="Phobius"/>
    </source>
</evidence>
<dbReference type="AlphaFoldDB" id="W9RD30"/>
<feature type="transmembrane region" description="Helical" evidence="5">
    <location>
        <begin position="314"/>
        <end position="331"/>
    </location>
</feature>
<feature type="transmembrane region" description="Helical" evidence="5">
    <location>
        <begin position="138"/>
        <end position="155"/>
    </location>
</feature>
<dbReference type="InterPro" id="IPR036259">
    <property type="entry name" value="MFS_trans_sf"/>
</dbReference>
<organism evidence="7 8">
    <name type="scientific">Morus notabilis</name>
    <dbReference type="NCBI Taxonomy" id="981085"/>
    <lineage>
        <taxon>Eukaryota</taxon>
        <taxon>Viridiplantae</taxon>
        <taxon>Streptophyta</taxon>
        <taxon>Embryophyta</taxon>
        <taxon>Tracheophyta</taxon>
        <taxon>Spermatophyta</taxon>
        <taxon>Magnoliopsida</taxon>
        <taxon>eudicotyledons</taxon>
        <taxon>Gunneridae</taxon>
        <taxon>Pentapetalae</taxon>
        <taxon>rosids</taxon>
        <taxon>fabids</taxon>
        <taxon>Rosales</taxon>
        <taxon>Moraceae</taxon>
        <taxon>Moreae</taxon>
        <taxon>Morus</taxon>
    </lineage>
</organism>
<dbReference type="OrthoDB" id="5296287at2759"/>
<dbReference type="KEGG" id="mnt:21402184"/>
<dbReference type="PANTHER" id="PTHR24064">
    <property type="entry name" value="SOLUTE CARRIER FAMILY 22 MEMBER"/>
    <property type="match status" value="1"/>
</dbReference>